<dbReference type="HAMAP" id="MF_00945_A">
    <property type="entry name" value="NusA_A"/>
    <property type="match status" value="1"/>
</dbReference>
<keyword evidence="3" id="KW-0694">RNA-binding</keyword>
<dbReference type="InterPro" id="IPR030842">
    <property type="entry name" value="TF_NusA_bacterial"/>
</dbReference>
<comment type="caution">
    <text evidence="9">The sequence shown here is derived from an EMBL/GenBank/DDBJ whole genome shotgun (WGS) entry which is preliminary data.</text>
</comment>
<comment type="similarity">
    <text evidence="6">Belongs to the NusA family.</text>
</comment>
<dbReference type="Pfam" id="PF07650">
    <property type="entry name" value="KH_2"/>
    <property type="match status" value="1"/>
</dbReference>
<dbReference type="Proteomes" id="UP000077245">
    <property type="component" value="Unassembled WGS sequence"/>
</dbReference>
<dbReference type="Pfam" id="PF26594">
    <property type="entry name" value="KH_NusA_2nd"/>
    <property type="match status" value="1"/>
</dbReference>
<dbReference type="PANTHER" id="PTHR22648:SF0">
    <property type="entry name" value="TRANSCRIPTION TERMINATION_ANTITERMINATION PROTEIN NUSA"/>
    <property type="match status" value="1"/>
</dbReference>
<evidence type="ECO:0000256" key="1">
    <source>
        <dbReference type="ARBA" id="ARBA00022472"/>
    </source>
</evidence>
<evidence type="ECO:0000256" key="3">
    <source>
        <dbReference type="ARBA" id="ARBA00022884"/>
    </source>
</evidence>
<comment type="subcellular location">
    <subcellularLocation>
        <location evidence="6">Cytoplasm</location>
    </subcellularLocation>
</comment>
<keyword evidence="2 6" id="KW-0963">Cytoplasm</keyword>
<dbReference type="GO" id="GO:0003723">
    <property type="term" value="F:RNA binding"/>
    <property type="evidence" value="ECO:0007669"/>
    <property type="project" value="UniProtKB-KW"/>
</dbReference>
<dbReference type="GO" id="GO:0006353">
    <property type="term" value="P:DNA-templated transcription termination"/>
    <property type="evidence" value="ECO:0007669"/>
    <property type="project" value="UniProtKB-UniRule"/>
</dbReference>
<dbReference type="GO" id="GO:0031564">
    <property type="term" value="P:transcription antitermination"/>
    <property type="evidence" value="ECO:0007669"/>
    <property type="project" value="InterPro"/>
</dbReference>
<feature type="domain" description="NusA-like second KH" evidence="8">
    <location>
        <begin position="76"/>
        <end position="138"/>
    </location>
</feature>
<dbReference type="PATRIC" id="fig|49547.3.peg.1863"/>
<feature type="domain" description="KH type-2" evidence="7">
    <location>
        <begin position="12"/>
        <end position="71"/>
    </location>
</feature>
<gene>
    <name evidence="6" type="primary">nusA</name>
    <name evidence="9" type="ORF">MBCUR_17570</name>
</gene>
<dbReference type="InterPro" id="IPR010212">
    <property type="entry name" value="NusA_arc"/>
</dbReference>
<dbReference type="GO" id="GO:0005829">
    <property type="term" value="C:cytosol"/>
    <property type="evidence" value="ECO:0007669"/>
    <property type="project" value="TreeGrafter"/>
</dbReference>
<reference evidence="9 10" key="1">
    <citation type="submission" date="2016-04" db="EMBL/GenBank/DDBJ databases">
        <title>Genome sequence of Methanobrevibacter curvatus DSM 11111.</title>
        <authorList>
            <person name="Poehlein A."/>
            <person name="Seedorf H."/>
            <person name="Daniel R."/>
        </authorList>
    </citation>
    <scope>NUCLEOTIDE SEQUENCE [LARGE SCALE GENOMIC DNA]</scope>
    <source>
        <strain evidence="9 10">DSM 11111</strain>
    </source>
</reference>
<evidence type="ECO:0000259" key="7">
    <source>
        <dbReference type="Pfam" id="PF07650"/>
    </source>
</evidence>
<dbReference type="InterPro" id="IPR015946">
    <property type="entry name" value="KH_dom-like_a/b"/>
</dbReference>
<dbReference type="InterPro" id="IPR058582">
    <property type="entry name" value="KH_NusA_2nd"/>
</dbReference>
<dbReference type="SUPFAM" id="SSF54814">
    <property type="entry name" value="Prokaryotic type KH domain (KH-domain type II)"/>
    <property type="match status" value="2"/>
</dbReference>
<dbReference type="PANTHER" id="PTHR22648">
    <property type="entry name" value="TRANSCRIPTION TERMINATION FACTOR NUSA"/>
    <property type="match status" value="1"/>
</dbReference>
<dbReference type="EMBL" id="LWMV01000212">
    <property type="protein sequence ID" value="KZX10466.1"/>
    <property type="molecule type" value="Genomic_DNA"/>
</dbReference>
<dbReference type="RefSeq" id="WP_067092531.1">
    <property type="nucleotide sequence ID" value="NZ_LWMV01000212.1"/>
</dbReference>
<protein>
    <recommendedName>
        <fullName evidence="6">Probable transcription termination protein NusA</fullName>
    </recommendedName>
</protein>
<keyword evidence="1 6" id="KW-0806">Transcription termination</keyword>
<proteinExistence type="inferred from homology"/>
<dbReference type="InterPro" id="IPR004044">
    <property type="entry name" value="KH_dom_type_2"/>
</dbReference>
<dbReference type="NCBIfam" id="TIGR01952">
    <property type="entry name" value="nusA_arch"/>
    <property type="match status" value="1"/>
</dbReference>
<dbReference type="STRING" id="49547.MBCUR_17570"/>
<evidence type="ECO:0000313" key="10">
    <source>
        <dbReference type="Proteomes" id="UP000077245"/>
    </source>
</evidence>
<dbReference type="OrthoDB" id="4116at2157"/>
<dbReference type="Gene3D" id="3.30.300.20">
    <property type="match status" value="2"/>
</dbReference>
<organism evidence="9 10">
    <name type="scientific">Methanobrevibacter curvatus</name>
    <dbReference type="NCBI Taxonomy" id="49547"/>
    <lineage>
        <taxon>Archaea</taxon>
        <taxon>Methanobacteriati</taxon>
        <taxon>Methanobacteriota</taxon>
        <taxon>Methanomada group</taxon>
        <taxon>Methanobacteria</taxon>
        <taxon>Methanobacteriales</taxon>
        <taxon>Methanobacteriaceae</taxon>
        <taxon>Methanobrevibacter</taxon>
    </lineage>
</organism>
<keyword evidence="5 6" id="KW-0804">Transcription</keyword>
<dbReference type="InterPro" id="IPR009019">
    <property type="entry name" value="KH_sf_prok-type"/>
</dbReference>
<sequence length="143" mass="15659">MSIKFNANEIRYIALFESMTGAMVKDCIINEENGKIIFVVKNGDMGLAIGRQGETVKKVQNAVDKGVEVVEFSEDITKFIENLIAPAKVSNVKVLQKASGETIATVTADNQNKRIAIGKNGQNIEQAKLIAKRQHNVSDIVLK</sequence>
<dbReference type="FunFam" id="3.30.300.20:FF:000024">
    <property type="entry name" value="Probable transcription termination protein NusA"/>
    <property type="match status" value="1"/>
</dbReference>
<dbReference type="AlphaFoldDB" id="A0A165ZAA0"/>
<keyword evidence="10" id="KW-1185">Reference proteome</keyword>
<evidence type="ECO:0000259" key="8">
    <source>
        <dbReference type="Pfam" id="PF26594"/>
    </source>
</evidence>
<comment type="function">
    <text evidence="6">Participates in transcription termination.</text>
</comment>
<evidence type="ECO:0000256" key="2">
    <source>
        <dbReference type="ARBA" id="ARBA00022490"/>
    </source>
</evidence>
<name>A0A165ZAA0_9EURY</name>
<evidence type="ECO:0000256" key="5">
    <source>
        <dbReference type="ARBA" id="ARBA00023163"/>
    </source>
</evidence>
<dbReference type="CDD" id="cd22530">
    <property type="entry name" value="KH-II_NusA_arch_rpt1"/>
    <property type="match status" value="1"/>
</dbReference>
<evidence type="ECO:0000313" key="9">
    <source>
        <dbReference type="EMBL" id="KZX10466.1"/>
    </source>
</evidence>
<evidence type="ECO:0000256" key="6">
    <source>
        <dbReference type="HAMAP-Rule" id="MF_00945"/>
    </source>
</evidence>
<keyword evidence="4 6" id="KW-0805">Transcription regulation</keyword>
<accession>A0A165ZAA0</accession>
<evidence type="ECO:0000256" key="4">
    <source>
        <dbReference type="ARBA" id="ARBA00023015"/>
    </source>
</evidence>